<evidence type="ECO:0000256" key="2">
    <source>
        <dbReference type="ARBA" id="ARBA00022692"/>
    </source>
</evidence>
<dbReference type="STRING" id="117157.SAMN04489717_3079"/>
<dbReference type="InterPro" id="IPR027417">
    <property type="entry name" value="P-loop_NTPase"/>
</dbReference>
<dbReference type="SUPFAM" id="SSF90123">
    <property type="entry name" value="ABC transporter transmembrane region"/>
    <property type="match status" value="1"/>
</dbReference>
<evidence type="ECO:0000256" key="7">
    <source>
        <dbReference type="SAM" id="MobiDB-lite"/>
    </source>
</evidence>
<evidence type="ECO:0000313" key="10">
    <source>
        <dbReference type="EMBL" id="SDS55820.1"/>
    </source>
</evidence>
<feature type="transmembrane region" description="Helical" evidence="8">
    <location>
        <begin position="48"/>
        <end position="71"/>
    </location>
</feature>
<evidence type="ECO:0000256" key="5">
    <source>
        <dbReference type="ARBA" id="ARBA00022989"/>
    </source>
</evidence>
<gene>
    <name evidence="10" type="ORF">SAMN04489717_3079</name>
</gene>
<evidence type="ECO:0000313" key="11">
    <source>
        <dbReference type="Proteomes" id="UP000198983"/>
    </source>
</evidence>
<sequence length="648" mass="70152">MPQSAPGKSGDQPVDQSDRRPDDQPESAHRRAARRAALGVLVRAFPGWTGLLAALALVGGALPSVFALLVGRLVDLVPDAVRGGFSSPDGRRIVTTLVLVGSLLLAQEIVRMVRELVSTELYRRFDEYLLSRVMTTILRVPRLDLFEDPALAAATDRAVRIARFGPGELVSGLSAKWAGQAQGLAATAVAAYVWPVAAVVLAPLWIVLGHHLRADSFRANPFWTEPLRRAGYLKRLAMMPEWAKELRIFGLAERLVDRFGVEWRQVMEQLWRTRRVGYRVSGTLFGLALLANVAVMVIAARSALAGGLAIGSLAVLVQSMFGMSQLASQDGDVWIENGAVPVPDVLAHERLAATRVLTNVPSRTARGLPAREISFERVHFRYPGRESPVFTDLDLTIEAGRSLAVVGLNGAGKTTLTKLLTGLSLPQAGRIRVDGVDLADLEPMSWRRSVAAIFQDFVHYPLPARDNIGFGAVEALADPGLADLSRVDEQIRAAARRAGADQILEGLPDGLDTYLSRRHTGGVDLSGGQWQRIALARAMAAVSAGARVLVLDEPTAHLDVRAEADLYDRFLDLTSGLTAIVISHRFSTVRRADRIVVLDGGRIVEDGTHDELLAANGRYASLFRTQALRYADEAQATHRPHTTAAGDG</sequence>
<comment type="subcellular location">
    <subcellularLocation>
        <location evidence="1">Cell membrane</location>
        <topology evidence="1">Multi-pass membrane protein</topology>
    </subcellularLocation>
</comment>
<keyword evidence="4 10" id="KW-0067">ATP-binding</keyword>
<dbReference type="InterPro" id="IPR003439">
    <property type="entry name" value="ABC_transporter-like_ATP-bd"/>
</dbReference>
<dbReference type="EMBL" id="LT629732">
    <property type="protein sequence ID" value="SDS55820.1"/>
    <property type="molecule type" value="Genomic_DNA"/>
</dbReference>
<dbReference type="Proteomes" id="UP000198983">
    <property type="component" value="Chromosome I"/>
</dbReference>
<feature type="region of interest" description="Disordered" evidence="7">
    <location>
        <begin position="1"/>
        <end position="30"/>
    </location>
</feature>
<reference evidence="10 11" key="1">
    <citation type="submission" date="2016-10" db="EMBL/GenBank/DDBJ databases">
        <authorList>
            <person name="de Groot N.N."/>
        </authorList>
    </citation>
    <scope>NUCLEOTIDE SEQUENCE [LARGE SCALE GENOMIC DNA]</scope>
    <source>
        <strain evidence="10 11">DSM 22024</strain>
    </source>
</reference>
<keyword evidence="3" id="KW-0547">Nucleotide-binding</keyword>
<name>A0A1H1T6J0_9ACTN</name>
<feature type="transmembrane region" description="Helical" evidence="8">
    <location>
        <begin position="184"/>
        <end position="208"/>
    </location>
</feature>
<dbReference type="PANTHER" id="PTHR24221">
    <property type="entry name" value="ATP-BINDING CASSETTE SUB-FAMILY B"/>
    <property type="match status" value="1"/>
</dbReference>
<dbReference type="InterPro" id="IPR036640">
    <property type="entry name" value="ABC1_TM_sf"/>
</dbReference>
<dbReference type="Gene3D" id="3.40.50.300">
    <property type="entry name" value="P-loop containing nucleotide triphosphate hydrolases"/>
    <property type="match status" value="1"/>
</dbReference>
<keyword evidence="5 8" id="KW-1133">Transmembrane helix</keyword>
<accession>A0A1H1T6J0</accession>
<proteinExistence type="predicted"/>
<dbReference type="RefSeq" id="WP_241827442.1">
    <property type="nucleotide sequence ID" value="NZ_LT629732.1"/>
</dbReference>
<organism evidence="10 11">
    <name type="scientific">Actinopolymorpha singaporensis</name>
    <dbReference type="NCBI Taxonomy" id="117157"/>
    <lineage>
        <taxon>Bacteria</taxon>
        <taxon>Bacillati</taxon>
        <taxon>Actinomycetota</taxon>
        <taxon>Actinomycetes</taxon>
        <taxon>Propionibacteriales</taxon>
        <taxon>Actinopolymorphaceae</taxon>
        <taxon>Actinopolymorpha</taxon>
    </lineage>
</organism>
<keyword evidence="6 8" id="KW-0472">Membrane</keyword>
<dbReference type="GO" id="GO:0016887">
    <property type="term" value="F:ATP hydrolysis activity"/>
    <property type="evidence" value="ECO:0007669"/>
    <property type="project" value="InterPro"/>
</dbReference>
<dbReference type="InterPro" id="IPR039421">
    <property type="entry name" value="Type_1_exporter"/>
</dbReference>
<dbReference type="GO" id="GO:0005886">
    <property type="term" value="C:plasma membrane"/>
    <property type="evidence" value="ECO:0007669"/>
    <property type="project" value="UniProtKB-SubCell"/>
</dbReference>
<evidence type="ECO:0000256" key="8">
    <source>
        <dbReference type="SAM" id="Phobius"/>
    </source>
</evidence>
<dbReference type="SMART" id="SM00382">
    <property type="entry name" value="AAA"/>
    <property type="match status" value="1"/>
</dbReference>
<dbReference type="InterPro" id="IPR017871">
    <property type="entry name" value="ABC_transporter-like_CS"/>
</dbReference>
<evidence type="ECO:0000256" key="4">
    <source>
        <dbReference type="ARBA" id="ARBA00022840"/>
    </source>
</evidence>
<keyword evidence="11" id="KW-1185">Reference proteome</keyword>
<protein>
    <submittedName>
        <fullName evidence="10">ATP-binding cassette, subfamily B</fullName>
    </submittedName>
</protein>
<evidence type="ECO:0000259" key="9">
    <source>
        <dbReference type="PROSITE" id="PS50893"/>
    </source>
</evidence>
<dbReference type="SUPFAM" id="SSF52540">
    <property type="entry name" value="P-loop containing nucleoside triphosphate hydrolases"/>
    <property type="match status" value="1"/>
</dbReference>
<dbReference type="AlphaFoldDB" id="A0A1H1T6J0"/>
<dbReference type="PROSITE" id="PS00211">
    <property type="entry name" value="ABC_TRANSPORTER_1"/>
    <property type="match status" value="1"/>
</dbReference>
<dbReference type="PANTHER" id="PTHR24221:SF646">
    <property type="entry name" value="HAEMOLYSIN SECRETION ATP-BINDING PROTEIN"/>
    <property type="match status" value="1"/>
</dbReference>
<dbReference type="GO" id="GO:0034040">
    <property type="term" value="F:ATPase-coupled lipid transmembrane transporter activity"/>
    <property type="evidence" value="ECO:0007669"/>
    <property type="project" value="TreeGrafter"/>
</dbReference>
<dbReference type="PROSITE" id="PS50893">
    <property type="entry name" value="ABC_TRANSPORTER_2"/>
    <property type="match status" value="1"/>
</dbReference>
<evidence type="ECO:0000256" key="3">
    <source>
        <dbReference type="ARBA" id="ARBA00022741"/>
    </source>
</evidence>
<keyword evidence="2 8" id="KW-0812">Transmembrane</keyword>
<feature type="compositionally biased region" description="Basic and acidic residues" evidence="7">
    <location>
        <begin position="16"/>
        <end position="29"/>
    </location>
</feature>
<feature type="transmembrane region" description="Helical" evidence="8">
    <location>
        <begin position="276"/>
        <end position="298"/>
    </location>
</feature>
<dbReference type="Gene3D" id="1.20.1560.10">
    <property type="entry name" value="ABC transporter type 1, transmembrane domain"/>
    <property type="match status" value="1"/>
</dbReference>
<evidence type="ECO:0000256" key="6">
    <source>
        <dbReference type="ARBA" id="ARBA00023136"/>
    </source>
</evidence>
<feature type="domain" description="ABC transporter" evidence="9">
    <location>
        <begin position="373"/>
        <end position="625"/>
    </location>
</feature>
<dbReference type="InterPro" id="IPR003593">
    <property type="entry name" value="AAA+_ATPase"/>
</dbReference>
<dbReference type="Pfam" id="PF00005">
    <property type="entry name" value="ABC_tran"/>
    <property type="match status" value="1"/>
</dbReference>
<dbReference type="GO" id="GO:0005524">
    <property type="term" value="F:ATP binding"/>
    <property type="evidence" value="ECO:0007669"/>
    <property type="project" value="UniProtKB-KW"/>
</dbReference>
<evidence type="ECO:0000256" key="1">
    <source>
        <dbReference type="ARBA" id="ARBA00004651"/>
    </source>
</evidence>